<sequence>MKRMIRSILAFILISTLLLGVACKKDKTQRDPDKDTKGLYSFSNTEYTGIANVGNHYYPRPLSLRFGAKDSVTAWSHLTLTQWRRGDVHGKITKVEEDAQGQTQVTILFDLPGDEQFNSPQVYTISADKSKITGGTSPIISMVDMKLFPKDAPSIVGTWEQPEHPEWFPDVNAIIFLNPSETIPGQTIYTQNGKVIYATGDQSLLHRVNYKQDGSRITFYGAHPTLSEIYDIPYYGVLSADGKTLYVDPYEFTAARITTTLSTFDWYGPKGKTPWLLRK</sequence>
<gene>
    <name evidence="1" type="ORF">ACFQZX_16095</name>
</gene>
<reference evidence="2" key="1">
    <citation type="journal article" date="2019" name="Int. J. Syst. Evol. Microbiol.">
        <title>The Global Catalogue of Microorganisms (GCM) 10K type strain sequencing project: providing services to taxonomists for standard genome sequencing and annotation.</title>
        <authorList>
            <consortium name="The Broad Institute Genomics Platform"/>
            <consortium name="The Broad Institute Genome Sequencing Center for Infectious Disease"/>
            <person name="Wu L."/>
            <person name="Ma J."/>
        </authorList>
    </citation>
    <scope>NUCLEOTIDE SEQUENCE [LARGE SCALE GENOMIC DNA]</scope>
    <source>
        <strain evidence="2">CCUG 61484</strain>
    </source>
</reference>
<comment type="caution">
    <text evidence="1">The sequence shown here is derived from an EMBL/GenBank/DDBJ whole genome shotgun (WGS) entry which is preliminary data.</text>
</comment>
<proteinExistence type="predicted"/>
<dbReference type="PROSITE" id="PS51257">
    <property type="entry name" value="PROKAR_LIPOPROTEIN"/>
    <property type="match status" value="1"/>
</dbReference>
<evidence type="ECO:0000313" key="1">
    <source>
        <dbReference type="EMBL" id="MFD0795145.1"/>
    </source>
</evidence>
<protein>
    <submittedName>
        <fullName evidence="1">Uncharacterized protein</fullName>
    </submittedName>
</protein>
<evidence type="ECO:0000313" key="2">
    <source>
        <dbReference type="Proteomes" id="UP001597010"/>
    </source>
</evidence>
<name>A0ABW3AW88_9SPHI</name>
<dbReference type="Proteomes" id="UP001597010">
    <property type="component" value="Unassembled WGS sequence"/>
</dbReference>
<dbReference type="RefSeq" id="WP_377117261.1">
    <property type="nucleotide sequence ID" value="NZ_JBHTHZ010000014.1"/>
</dbReference>
<keyword evidence="2" id="KW-1185">Reference proteome</keyword>
<dbReference type="EMBL" id="JBHTHZ010000014">
    <property type="protein sequence ID" value="MFD0795145.1"/>
    <property type="molecule type" value="Genomic_DNA"/>
</dbReference>
<accession>A0ABW3AW88</accession>
<organism evidence="1 2">
    <name type="scientific">Mucilaginibacter litoreus</name>
    <dbReference type="NCBI Taxonomy" id="1048221"/>
    <lineage>
        <taxon>Bacteria</taxon>
        <taxon>Pseudomonadati</taxon>
        <taxon>Bacteroidota</taxon>
        <taxon>Sphingobacteriia</taxon>
        <taxon>Sphingobacteriales</taxon>
        <taxon>Sphingobacteriaceae</taxon>
        <taxon>Mucilaginibacter</taxon>
    </lineage>
</organism>